<feature type="compositionally biased region" description="Polar residues" evidence="5">
    <location>
        <begin position="490"/>
        <end position="500"/>
    </location>
</feature>
<feature type="region of interest" description="Disordered" evidence="5">
    <location>
        <begin position="759"/>
        <end position="801"/>
    </location>
</feature>
<feature type="region of interest" description="Disordered" evidence="5">
    <location>
        <begin position="589"/>
        <end position="613"/>
    </location>
</feature>
<dbReference type="Gene3D" id="1.25.40.20">
    <property type="entry name" value="Ankyrin repeat-containing domain"/>
    <property type="match status" value="1"/>
</dbReference>
<feature type="region of interest" description="Disordered" evidence="5">
    <location>
        <begin position="204"/>
        <end position="281"/>
    </location>
</feature>
<evidence type="ECO:0000256" key="1">
    <source>
        <dbReference type="ARBA" id="ARBA00022737"/>
    </source>
</evidence>
<proteinExistence type="inferred from homology"/>
<dbReference type="Pfam" id="PF12796">
    <property type="entry name" value="Ank_2"/>
    <property type="match status" value="1"/>
</dbReference>
<dbReference type="InterPro" id="IPR002110">
    <property type="entry name" value="Ankyrin_rpt"/>
</dbReference>
<feature type="region of interest" description="Disordered" evidence="5">
    <location>
        <begin position="78"/>
        <end position="135"/>
    </location>
</feature>
<dbReference type="SUPFAM" id="SSF48403">
    <property type="entry name" value="Ankyrin repeat"/>
    <property type="match status" value="1"/>
</dbReference>
<dbReference type="PROSITE" id="PS50088">
    <property type="entry name" value="ANK_REPEAT"/>
    <property type="match status" value="1"/>
</dbReference>
<evidence type="ECO:0000256" key="4">
    <source>
        <dbReference type="PROSITE-ProRule" id="PRU00023"/>
    </source>
</evidence>
<dbReference type="SMART" id="SM00248">
    <property type="entry name" value="ANK"/>
    <property type="match status" value="2"/>
</dbReference>
<evidence type="ECO:0000313" key="8">
    <source>
        <dbReference type="RefSeq" id="XP_028274440.1"/>
    </source>
</evidence>
<name>A0A6P7JCM2_9TELE</name>
<keyword evidence="7" id="KW-1185">Reference proteome</keyword>
<feature type="compositionally biased region" description="Polar residues" evidence="5">
    <location>
        <begin position="96"/>
        <end position="108"/>
    </location>
</feature>
<dbReference type="AlphaFoldDB" id="A0A6P7JCM2"/>
<feature type="region of interest" description="Disordered" evidence="5">
    <location>
        <begin position="486"/>
        <end position="509"/>
    </location>
</feature>
<evidence type="ECO:0000313" key="7">
    <source>
        <dbReference type="Proteomes" id="UP000515145"/>
    </source>
</evidence>
<feature type="compositionally biased region" description="Acidic residues" evidence="5">
    <location>
        <begin position="252"/>
        <end position="268"/>
    </location>
</feature>
<feature type="domain" description="SOWAHA-C winged helix-turn-helix" evidence="6">
    <location>
        <begin position="4"/>
        <end position="78"/>
    </location>
</feature>
<gene>
    <name evidence="8" type="primary">sowahb</name>
</gene>
<keyword evidence="1" id="KW-0677">Repeat</keyword>
<reference evidence="8" key="1">
    <citation type="submission" date="2025-08" db="UniProtKB">
        <authorList>
            <consortium name="RefSeq"/>
        </authorList>
    </citation>
    <scope>IDENTIFICATION</scope>
</reference>
<dbReference type="InterPro" id="IPR036770">
    <property type="entry name" value="Ankyrin_rpt-contain_sf"/>
</dbReference>
<dbReference type="InterPro" id="IPR058889">
    <property type="entry name" value="WHD_SOWAHA-C"/>
</dbReference>
<dbReference type="PANTHER" id="PTHR14491">
    <property type="entry name" value="SOSONDOWAH, ISOFORM G"/>
    <property type="match status" value="1"/>
</dbReference>
<sequence>MATDFTQDAVLHFLQKNGGTVKNADLLLHFGYFLRDHADRDRNRELFKKFVNSVATVRQTDGVSHVVLRKKFKGHVPGGGVEEGSGLTPWFPAGKSSDTSPENTNLKTPLSADPRRPKLLQREEGTPAPPGETAKKTVLPAAGLILNNNNNVETNFNIKHKQVNRTPEPPGRPATAQVLQPVPSLTGPLPGITPVIPALRETSQHVPVSEPIRGKEAQPEGSLHQQPPTRLHPQVAPRRARQRQSYKSAVSFDDDDDDDDVEEDEEEMVPMRRASAGGVWPLNVPLSDTGKSASSPCLIDQPLPPSHFSSSSSSSGVMPPKIYIQDIERNNRTPWGTGVGLRGRCAGPGLDPAEFVSTRRSLPSEAEHCVPAIHQSTEAALHRNIQQDRRYSQPADVQLVSSLGSDQRQRLSSSHSSIFSHSSDAGFCSSSCLTSSSPRASRGTSSSENLHSRADELVGVANIHDSQDPAGRPVLWHLSTGDLCDDQGESSEGSVSSPQLRQRPAVARRLSSRLRSRMCRSMGADLDHLLQEEAAGGGGMENTETARLRRLHRISSSLSLRYNLSSSSLSSCSTPPRCHSLADLVEGVDGRGEGKKIPTATEPTAHNESRSRQPLVPLEPKEHVWLVKAAAGTWPDIYSLFREDSSLLNRRDFISGFTVLHWIAKHGDHRVLNTLWYGVEKAGMSFDVNARATSGHTPLHIATIHGNKNIIRLLVNKFCADVRMRDNAGKRPWQYLSCTAPIEVFQLLGAPARAAVTGEGGGAGGVDSNWEQQQQQQQKRRRTRHHLSSASSGGRPLTVATTNVKRSSSLAAFLKHKSLQRFYGQQSDTSV</sequence>
<keyword evidence="2 4" id="KW-0040">ANK repeat</keyword>
<accession>A0A6P7JCM2</accession>
<dbReference type="OrthoDB" id="60433at2759"/>
<dbReference type="GeneID" id="114444196"/>
<protein>
    <submittedName>
        <fullName evidence="8">Uncharacterized protein sowahb</fullName>
    </submittedName>
</protein>
<feature type="compositionally biased region" description="Basic and acidic residues" evidence="5">
    <location>
        <begin position="113"/>
        <end position="125"/>
    </location>
</feature>
<evidence type="ECO:0000259" key="6">
    <source>
        <dbReference type="Pfam" id="PF25877"/>
    </source>
</evidence>
<dbReference type="RefSeq" id="XP_028274440.1">
    <property type="nucleotide sequence ID" value="XM_028418639.1"/>
</dbReference>
<dbReference type="Proteomes" id="UP000515145">
    <property type="component" value="Chromosome 12"/>
</dbReference>
<comment type="similarity">
    <text evidence="3">Belongs to the SOWAH family.</text>
</comment>
<feature type="repeat" description="ANK" evidence="4">
    <location>
        <begin position="694"/>
        <end position="717"/>
    </location>
</feature>
<dbReference type="CTD" id="345079"/>
<dbReference type="InParanoid" id="A0A6P7JCM2"/>
<evidence type="ECO:0000256" key="2">
    <source>
        <dbReference type="ARBA" id="ARBA00023043"/>
    </source>
</evidence>
<evidence type="ECO:0000256" key="3">
    <source>
        <dbReference type="ARBA" id="ARBA00038122"/>
    </source>
</evidence>
<evidence type="ECO:0000256" key="5">
    <source>
        <dbReference type="SAM" id="MobiDB-lite"/>
    </source>
</evidence>
<dbReference type="Pfam" id="PF25877">
    <property type="entry name" value="WHD_SOWAH"/>
    <property type="match status" value="1"/>
</dbReference>
<dbReference type="PANTHER" id="PTHR14491:SF3">
    <property type="entry name" value="ANKYRIN REPEAT DOMAIN-CONTAINING PROTEIN SOWAHB"/>
    <property type="match status" value="1"/>
</dbReference>
<feature type="compositionally biased region" description="Basic residues" evidence="5">
    <location>
        <begin position="778"/>
        <end position="787"/>
    </location>
</feature>
<organism evidence="7 8">
    <name type="scientific">Parambassis ranga</name>
    <name type="common">Indian glassy fish</name>
    <dbReference type="NCBI Taxonomy" id="210632"/>
    <lineage>
        <taxon>Eukaryota</taxon>
        <taxon>Metazoa</taxon>
        <taxon>Chordata</taxon>
        <taxon>Craniata</taxon>
        <taxon>Vertebrata</taxon>
        <taxon>Euteleostomi</taxon>
        <taxon>Actinopterygii</taxon>
        <taxon>Neopterygii</taxon>
        <taxon>Teleostei</taxon>
        <taxon>Neoteleostei</taxon>
        <taxon>Acanthomorphata</taxon>
        <taxon>Ovalentaria</taxon>
        <taxon>Ambassidae</taxon>
        <taxon>Parambassis</taxon>
    </lineage>
</organism>
<dbReference type="PROSITE" id="PS50297">
    <property type="entry name" value="ANK_REP_REGION"/>
    <property type="match status" value="1"/>
</dbReference>